<evidence type="ECO:0000256" key="7">
    <source>
        <dbReference type="SAM" id="MobiDB-lite"/>
    </source>
</evidence>
<dbReference type="RefSeq" id="WP_253667843.1">
    <property type="nucleotide sequence ID" value="NZ_JAMTCP010000002.1"/>
</dbReference>
<comment type="similarity">
    <text evidence="2">Belongs to the cation diffusion facilitator (CDF) transporter (TC 2.A.4) family.</text>
</comment>
<dbReference type="NCBIfam" id="TIGR01297">
    <property type="entry name" value="CDF"/>
    <property type="match status" value="1"/>
</dbReference>
<dbReference type="Pfam" id="PF16916">
    <property type="entry name" value="ZT_dimer"/>
    <property type="match status" value="1"/>
</dbReference>
<feature type="domain" description="Cation efflux protein cytoplasmic" evidence="10">
    <location>
        <begin position="257"/>
        <end position="328"/>
    </location>
</feature>
<dbReference type="InterPro" id="IPR027469">
    <property type="entry name" value="Cation_efflux_TMD_sf"/>
</dbReference>
<evidence type="ECO:0000256" key="8">
    <source>
        <dbReference type="SAM" id="Phobius"/>
    </source>
</evidence>
<feature type="transmembrane region" description="Helical" evidence="8">
    <location>
        <begin position="55"/>
        <end position="80"/>
    </location>
</feature>
<comment type="caution">
    <text evidence="11">The sequence shown here is derived from an EMBL/GenBank/DDBJ whole genome shotgun (WGS) entry which is preliminary data.</text>
</comment>
<dbReference type="EMBL" id="JAMTCP010000002">
    <property type="protein sequence ID" value="MCP2256871.1"/>
    <property type="molecule type" value="Genomic_DNA"/>
</dbReference>
<feature type="transmembrane region" description="Helical" evidence="8">
    <location>
        <begin position="153"/>
        <end position="173"/>
    </location>
</feature>
<evidence type="ECO:0000256" key="5">
    <source>
        <dbReference type="ARBA" id="ARBA00022989"/>
    </source>
</evidence>
<accession>A0ABT1HMX9</accession>
<keyword evidence="12" id="KW-1185">Reference proteome</keyword>
<dbReference type="Gene3D" id="3.30.70.1350">
    <property type="entry name" value="Cation efflux protein, cytoplasmic domain"/>
    <property type="match status" value="1"/>
</dbReference>
<organism evidence="11 12">
    <name type="scientific">Streptoalloteichus tenebrarius (strain ATCC 17920 / DSM 40477 / JCM 4838 / CBS 697.72 / NBRC 16177 / NCIMB 11028 / NRRL B-12390 / A12253. 1 / ISP 5477)</name>
    <name type="common">Streptomyces tenebrarius</name>
    <dbReference type="NCBI Taxonomy" id="1933"/>
    <lineage>
        <taxon>Bacteria</taxon>
        <taxon>Bacillati</taxon>
        <taxon>Actinomycetota</taxon>
        <taxon>Actinomycetes</taxon>
        <taxon>Pseudonocardiales</taxon>
        <taxon>Pseudonocardiaceae</taxon>
        <taxon>Streptoalloteichus</taxon>
    </lineage>
</organism>
<dbReference type="Gene3D" id="1.20.1510.10">
    <property type="entry name" value="Cation efflux protein transmembrane domain"/>
    <property type="match status" value="1"/>
</dbReference>
<name>A0ABT1HMX9_STRSD</name>
<keyword evidence="3" id="KW-0813">Transport</keyword>
<keyword evidence="5 8" id="KW-1133">Transmembrane helix</keyword>
<dbReference type="InterPro" id="IPR002524">
    <property type="entry name" value="Cation_efflux"/>
</dbReference>
<evidence type="ECO:0000256" key="1">
    <source>
        <dbReference type="ARBA" id="ARBA00004141"/>
    </source>
</evidence>
<evidence type="ECO:0000259" key="10">
    <source>
        <dbReference type="Pfam" id="PF16916"/>
    </source>
</evidence>
<dbReference type="Proteomes" id="UP001205311">
    <property type="component" value="Unassembled WGS sequence"/>
</dbReference>
<feature type="region of interest" description="Disordered" evidence="7">
    <location>
        <begin position="327"/>
        <end position="346"/>
    </location>
</feature>
<keyword evidence="6 8" id="KW-0472">Membrane</keyword>
<feature type="transmembrane region" description="Helical" evidence="8">
    <location>
        <begin position="86"/>
        <end position="104"/>
    </location>
</feature>
<evidence type="ECO:0000256" key="6">
    <source>
        <dbReference type="ARBA" id="ARBA00023136"/>
    </source>
</evidence>
<feature type="domain" description="Cation efflux protein transmembrane" evidence="9">
    <location>
        <begin position="58"/>
        <end position="248"/>
    </location>
</feature>
<dbReference type="InterPro" id="IPR027470">
    <property type="entry name" value="Cation_efflux_CTD"/>
</dbReference>
<keyword evidence="4 8" id="KW-0812">Transmembrane</keyword>
<comment type="subcellular location">
    <subcellularLocation>
        <location evidence="1">Membrane</location>
        <topology evidence="1">Multi-pass membrane protein</topology>
    </subcellularLocation>
</comment>
<dbReference type="SUPFAM" id="SSF160240">
    <property type="entry name" value="Cation efflux protein cytoplasmic domain-like"/>
    <property type="match status" value="1"/>
</dbReference>
<evidence type="ECO:0000256" key="2">
    <source>
        <dbReference type="ARBA" id="ARBA00008114"/>
    </source>
</evidence>
<proteinExistence type="inferred from homology"/>
<protein>
    <submittedName>
        <fullName evidence="11">Cation diffusion facilitator family transporter</fullName>
    </submittedName>
</protein>
<evidence type="ECO:0000313" key="12">
    <source>
        <dbReference type="Proteomes" id="UP001205311"/>
    </source>
</evidence>
<dbReference type="SUPFAM" id="SSF161111">
    <property type="entry name" value="Cation efflux protein transmembrane domain-like"/>
    <property type="match status" value="1"/>
</dbReference>
<dbReference type="InterPro" id="IPR058533">
    <property type="entry name" value="Cation_efflux_TM"/>
</dbReference>
<feature type="transmembrane region" description="Helical" evidence="8">
    <location>
        <begin position="223"/>
        <end position="240"/>
    </location>
</feature>
<gene>
    <name evidence="11" type="ORF">LX15_000554</name>
</gene>
<dbReference type="InterPro" id="IPR036837">
    <property type="entry name" value="Cation_efflux_CTD_sf"/>
</dbReference>
<dbReference type="PANTHER" id="PTHR43840">
    <property type="entry name" value="MITOCHONDRIAL METAL TRANSPORTER 1-RELATED"/>
    <property type="match status" value="1"/>
</dbReference>
<dbReference type="PANTHER" id="PTHR43840:SF15">
    <property type="entry name" value="MITOCHONDRIAL METAL TRANSPORTER 1-RELATED"/>
    <property type="match status" value="1"/>
</dbReference>
<evidence type="ECO:0000256" key="3">
    <source>
        <dbReference type="ARBA" id="ARBA00022448"/>
    </source>
</evidence>
<feature type="transmembrane region" description="Helical" evidence="8">
    <location>
        <begin position="124"/>
        <end position="141"/>
    </location>
</feature>
<evidence type="ECO:0000256" key="4">
    <source>
        <dbReference type="ARBA" id="ARBA00022692"/>
    </source>
</evidence>
<feature type="transmembrane region" description="Helical" evidence="8">
    <location>
        <begin position="194"/>
        <end position="217"/>
    </location>
</feature>
<reference evidence="11 12" key="1">
    <citation type="submission" date="2022-06" db="EMBL/GenBank/DDBJ databases">
        <title>Genomic Encyclopedia of Archaeal and Bacterial Type Strains, Phase II (KMG-II): from individual species to whole genera.</title>
        <authorList>
            <person name="Goeker M."/>
        </authorList>
    </citation>
    <scope>NUCLEOTIDE SEQUENCE [LARGE SCALE GENOMIC DNA]</scope>
    <source>
        <strain evidence="11 12">DSM 40477</strain>
    </source>
</reference>
<evidence type="ECO:0000313" key="11">
    <source>
        <dbReference type="EMBL" id="MCP2256871.1"/>
    </source>
</evidence>
<evidence type="ECO:0000259" key="9">
    <source>
        <dbReference type="Pfam" id="PF01545"/>
    </source>
</evidence>
<sequence length="346" mass="35771">MAGHKHGHGHAHGHRHVPRSGALARLRHLLTPHSHDVADKVDDHLTASRDGLRTLWGSFGVLLATAAAQAVVVAVTGSVALLSDTLHNAADALSAVPLAVAFTLGRRAATPRFTYGFGRAEDLAGLAVVLLIAASAALAAVESVRRLAEPRPLQHVGAVAAAAVVGFLGNEAVARWRVRVGRRIGSAALVADGLHARADGFTSLAVLAAAGGGALGWPWVDPVVGLAVAAAILCVLVGAGRQVLGRLMDAVEPQVVADAARLAAATPGVLAVEQVRLRWSGHGRLAELTVVVDREASLLTAHGIAHEVEHRLLHGVHRLVRAHVHPHPAPLPGTDDHAVVAHHARS</sequence>
<dbReference type="Pfam" id="PF01545">
    <property type="entry name" value="Cation_efflux"/>
    <property type="match status" value="1"/>
</dbReference>
<dbReference type="InterPro" id="IPR050291">
    <property type="entry name" value="CDF_Transporter"/>
</dbReference>